<name>A0ABV2ELY9_9CAUL</name>
<dbReference type="SUPFAM" id="SSF46689">
    <property type="entry name" value="Homeodomain-like"/>
    <property type="match status" value="1"/>
</dbReference>
<dbReference type="InterPro" id="IPR018062">
    <property type="entry name" value="HTH_AraC-typ_CS"/>
</dbReference>
<dbReference type="InterPro" id="IPR011051">
    <property type="entry name" value="RmlC_Cupin_sf"/>
</dbReference>
<dbReference type="InterPro" id="IPR020449">
    <property type="entry name" value="Tscrpt_reg_AraC-type_HTH"/>
</dbReference>
<keyword evidence="3" id="KW-0804">Transcription</keyword>
<organism evidence="5 6">
    <name type="scientific">Phenylobacterium koreense</name>
    <dbReference type="NCBI Taxonomy" id="266125"/>
    <lineage>
        <taxon>Bacteria</taxon>
        <taxon>Pseudomonadati</taxon>
        <taxon>Pseudomonadota</taxon>
        <taxon>Alphaproteobacteria</taxon>
        <taxon>Caulobacterales</taxon>
        <taxon>Caulobacteraceae</taxon>
        <taxon>Phenylobacterium</taxon>
    </lineage>
</organism>
<dbReference type="RefSeq" id="WP_354298055.1">
    <property type="nucleotide sequence ID" value="NZ_JBEPLU010000002.1"/>
</dbReference>
<dbReference type="SMART" id="SM00342">
    <property type="entry name" value="HTH_ARAC"/>
    <property type="match status" value="1"/>
</dbReference>
<dbReference type="Gene3D" id="1.10.10.60">
    <property type="entry name" value="Homeodomain-like"/>
    <property type="match status" value="1"/>
</dbReference>
<dbReference type="Pfam" id="PF07883">
    <property type="entry name" value="Cupin_2"/>
    <property type="match status" value="1"/>
</dbReference>
<evidence type="ECO:0000313" key="6">
    <source>
        <dbReference type="Proteomes" id="UP001549110"/>
    </source>
</evidence>
<evidence type="ECO:0000256" key="1">
    <source>
        <dbReference type="ARBA" id="ARBA00023015"/>
    </source>
</evidence>
<sequence>MTWSEISAPPDLGSPTPLTVRVQSLAPRTYFPEHSHHWGQVAYAISGVLSVNIPGRSFVISPRQAVWLPAGVSHRVGSLMGAEFRSLWISTSVTGDLPVDPAVFSVGPLLRALIAEAAALQETDDDPDYRDRVTGLVLDQLRRARALPAALPWPRTTMLAQVCEAIYADPTDSRSAEEWSAQLGISARTLTRRFEADLGMSLRTWRRRMRLFKSIELLGGDMDITQIALELGYASSSAFTYAFRTAIGVSPTLYIRGEASAP</sequence>
<dbReference type="PROSITE" id="PS00041">
    <property type="entry name" value="HTH_ARAC_FAMILY_1"/>
    <property type="match status" value="1"/>
</dbReference>
<dbReference type="InterPro" id="IPR013096">
    <property type="entry name" value="Cupin_2"/>
</dbReference>
<keyword evidence="6" id="KW-1185">Reference proteome</keyword>
<dbReference type="PROSITE" id="PS01124">
    <property type="entry name" value="HTH_ARAC_FAMILY_2"/>
    <property type="match status" value="1"/>
</dbReference>
<accession>A0ABV2ELY9</accession>
<dbReference type="CDD" id="cd06124">
    <property type="entry name" value="cupin_NimR-like_N"/>
    <property type="match status" value="1"/>
</dbReference>
<protein>
    <submittedName>
        <fullName evidence="5">AraC-like DNA-binding protein</fullName>
    </submittedName>
</protein>
<evidence type="ECO:0000313" key="5">
    <source>
        <dbReference type="EMBL" id="MET3528060.1"/>
    </source>
</evidence>
<evidence type="ECO:0000256" key="3">
    <source>
        <dbReference type="ARBA" id="ARBA00023163"/>
    </source>
</evidence>
<dbReference type="PRINTS" id="PR00032">
    <property type="entry name" value="HTHARAC"/>
</dbReference>
<reference evidence="5 6" key="1">
    <citation type="submission" date="2024-06" db="EMBL/GenBank/DDBJ databases">
        <title>Genomic Encyclopedia of Type Strains, Phase IV (KMG-IV): sequencing the most valuable type-strain genomes for metagenomic binning, comparative biology and taxonomic classification.</title>
        <authorList>
            <person name="Goeker M."/>
        </authorList>
    </citation>
    <scope>NUCLEOTIDE SEQUENCE [LARGE SCALE GENOMIC DNA]</scope>
    <source>
        <strain evidence="5 6">DSM 17809</strain>
    </source>
</reference>
<dbReference type="PANTHER" id="PTHR11019">
    <property type="entry name" value="HTH-TYPE TRANSCRIPTIONAL REGULATOR NIMR"/>
    <property type="match status" value="1"/>
</dbReference>
<feature type="domain" description="HTH araC/xylS-type" evidence="4">
    <location>
        <begin position="160"/>
        <end position="257"/>
    </location>
</feature>
<dbReference type="SUPFAM" id="SSF51182">
    <property type="entry name" value="RmlC-like cupins"/>
    <property type="match status" value="1"/>
</dbReference>
<dbReference type="PANTHER" id="PTHR11019:SF199">
    <property type="entry name" value="HTH-TYPE TRANSCRIPTIONAL REGULATOR NIMR"/>
    <property type="match status" value="1"/>
</dbReference>
<evidence type="ECO:0000259" key="4">
    <source>
        <dbReference type="PROSITE" id="PS01124"/>
    </source>
</evidence>
<dbReference type="InterPro" id="IPR014710">
    <property type="entry name" value="RmlC-like_jellyroll"/>
</dbReference>
<dbReference type="Gene3D" id="2.60.120.10">
    <property type="entry name" value="Jelly Rolls"/>
    <property type="match status" value="1"/>
</dbReference>
<dbReference type="EMBL" id="JBEPLU010000002">
    <property type="protein sequence ID" value="MET3528060.1"/>
    <property type="molecule type" value="Genomic_DNA"/>
</dbReference>
<comment type="caution">
    <text evidence="5">The sequence shown here is derived from an EMBL/GenBank/DDBJ whole genome shotgun (WGS) entry which is preliminary data.</text>
</comment>
<dbReference type="InterPro" id="IPR018060">
    <property type="entry name" value="HTH_AraC"/>
</dbReference>
<gene>
    <name evidence="5" type="ORF">ABID41_003178</name>
</gene>
<evidence type="ECO:0000256" key="2">
    <source>
        <dbReference type="ARBA" id="ARBA00023125"/>
    </source>
</evidence>
<dbReference type="InterPro" id="IPR009057">
    <property type="entry name" value="Homeodomain-like_sf"/>
</dbReference>
<keyword evidence="2" id="KW-0238">DNA-binding</keyword>
<proteinExistence type="predicted"/>
<dbReference type="Proteomes" id="UP001549110">
    <property type="component" value="Unassembled WGS sequence"/>
</dbReference>
<keyword evidence="1" id="KW-0805">Transcription regulation</keyword>
<dbReference type="Pfam" id="PF12833">
    <property type="entry name" value="HTH_18"/>
    <property type="match status" value="1"/>
</dbReference>